<dbReference type="SUPFAM" id="SSF46785">
    <property type="entry name" value="Winged helix' DNA-binding domain"/>
    <property type="match status" value="1"/>
</dbReference>
<feature type="domain" description="Transcription regulator PadR N-terminal" evidence="1">
    <location>
        <begin position="13"/>
        <end position="82"/>
    </location>
</feature>
<dbReference type="InterPro" id="IPR052509">
    <property type="entry name" value="Metal_resp_DNA-bind_regulator"/>
</dbReference>
<keyword evidence="3" id="KW-1185">Reference proteome</keyword>
<protein>
    <submittedName>
        <fullName evidence="2">PadR family transcriptional regulator</fullName>
    </submittedName>
</protein>
<reference evidence="2 3" key="1">
    <citation type="submission" date="2018-11" db="EMBL/GenBank/DDBJ databases">
        <title>Genome sequencing and assembly of Anaerosphaera sp. nov., GS7-6-2.</title>
        <authorList>
            <person name="Rettenmaier R."/>
            <person name="Liebl W."/>
            <person name="Zverlov V."/>
        </authorList>
    </citation>
    <scope>NUCLEOTIDE SEQUENCE [LARGE SCALE GENOMIC DNA]</scope>
    <source>
        <strain evidence="2 3">GS7-6-2</strain>
    </source>
</reference>
<dbReference type="InterPro" id="IPR036390">
    <property type="entry name" value="WH_DNA-bd_sf"/>
</dbReference>
<name>A0A437S5F0_9FIRM</name>
<sequence length="104" mass="12167">MFVLSSQILDLCVLATVNKEDTYGYKLTQDLMESISISESTLYPVLRRLQKNNCLSTYDQPYGGRNRRYYQITPEGKRQLKEYIKNWINYKESIDEIVGGDLND</sequence>
<dbReference type="PANTHER" id="PTHR33169:SF14">
    <property type="entry name" value="TRANSCRIPTIONAL REGULATOR RV3488"/>
    <property type="match status" value="1"/>
</dbReference>
<evidence type="ECO:0000313" key="3">
    <source>
        <dbReference type="Proteomes" id="UP000288812"/>
    </source>
</evidence>
<dbReference type="InterPro" id="IPR036388">
    <property type="entry name" value="WH-like_DNA-bd_sf"/>
</dbReference>
<dbReference type="InterPro" id="IPR005149">
    <property type="entry name" value="Tscrpt_reg_PadR_N"/>
</dbReference>
<evidence type="ECO:0000313" key="2">
    <source>
        <dbReference type="EMBL" id="RVU54239.1"/>
    </source>
</evidence>
<proteinExistence type="predicted"/>
<dbReference type="OrthoDB" id="9808017at2"/>
<dbReference type="PANTHER" id="PTHR33169">
    <property type="entry name" value="PADR-FAMILY TRANSCRIPTIONAL REGULATOR"/>
    <property type="match status" value="1"/>
</dbReference>
<dbReference type="Proteomes" id="UP000288812">
    <property type="component" value="Unassembled WGS sequence"/>
</dbReference>
<dbReference type="Gene3D" id="1.10.10.10">
    <property type="entry name" value="Winged helix-like DNA-binding domain superfamily/Winged helix DNA-binding domain"/>
    <property type="match status" value="1"/>
</dbReference>
<gene>
    <name evidence="2" type="ORF">EF514_08660</name>
</gene>
<dbReference type="RefSeq" id="WP_127725038.1">
    <property type="nucleotide sequence ID" value="NZ_RLIH01000013.1"/>
</dbReference>
<comment type="caution">
    <text evidence="2">The sequence shown here is derived from an EMBL/GenBank/DDBJ whole genome shotgun (WGS) entry which is preliminary data.</text>
</comment>
<evidence type="ECO:0000259" key="1">
    <source>
        <dbReference type="Pfam" id="PF03551"/>
    </source>
</evidence>
<organism evidence="2 3">
    <name type="scientific">Anaerosphaera multitolerans</name>
    <dbReference type="NCBI Taxonomy" id="2487351"/>
    <lineage>
        <taxon>Bacteria</taxon>
        <taxon>Bacillati</taxon>
        <taxon>Bacillota</taxon>
        <taxon>Tissierellia</taxon>
        <taxon>Tissierellales</taxon>
        <taxon>Peptoniphilaceae</taxon>
        <taxon>Anaerosphaera</taxon>
    </lineage>
</organism>
<dbReference type="Pfam" id="PF03551">
    <property type="entry name" value="PadR"/>
    <property type="match status" value="1"/>
</dbReference>
<dbReference type="AlphaFoldDB" id="A0A437S5F0"/>
<accession>A0A437S5F0</accession>
<dbReference type="EMBL" id="RLIH01000013">
    <property type="protein sequence ID" value="RVU54239.1"/>
    <property type="molecule type" value="Genomic_DNA"/>
</dbReference>